<reference evidence="3" key="3">
    <citation type="journal article" date="2010" name="Genome Res.">
        <title>Population genomic sequencing of Coccidioides fungi reveals recent hybridization and transposon control.</title>
        <authorList>
            <person name="Neafsey D.E."/>
            <person name="Barker B.M."/>
            <person name="Sharpton T.J."/>
            <person name="Stajich J.E."/>
            <person name="Park D.J."/>
            <person name="Whiston E."/>
            <person name="Hung C.-Y."/>
            <person name="McMahan C."/>
            <person name="White J."/>
            <person name="Sykes S."/>
            <person name="Heiman D."/>
            <person name="Young S."/>
            <person name="Zeng Q."/>
            <person name="Abouelleil A."/>
            <person name="Aftuck L."/>
            <person name="Bessette D."/>
            <person name="Brown A."/>
            <person name="FitzGerald M."/>
            <person name="Lui A."/>
            <person name="Macdonald J.P."/>
            <person name="Priest M."/>
            <person name="Orbach M.J."/>
            <person name="Galgiani J.N."/>
            <person name="Kirkland T.N."/>
            <person name="Cole G.T."/>
            <person name="Birren B.W."/>
            <person name="Henn M.R."/>
            <person name="Taylor J.W."/>
            <person name="Rounsley S.D."/>
        </authorList>
    </citation>
    <scope>NUCLEOTIDE SEQUENCE [LARGE SCALE GENOMIC DNA]</scope>
    <source>
        <strain evidence="3">RMSCC 3488</strain>
    </source>
</reference>
<name>A0A0J6F883_COCPO</name>
<sequence length="144" mass="15755">MDQEERDEAREFSQIPPVSSAEASIPKDIKKRHQTYQVGLHRREHNARYLQLYPVFRKDRPPSADALKGQGSKRRGEPNNNRGLWFSDEKSTVNQRGRESLGGREVLPSAGVAAAGAARDRSGVNGRSTSGCDGGKGDVGQLSP</sequence>
<evidence type="ECO:0000313" key="2">
    <source>
        <dbReference type="EMBL" id="KMM65129.1"/>
    </source>
</evidence>
<organism evidence="2 3">
    <name type="scientific">Coccidioides posadasii RMSCC 3488</name>
    <dbReference type="NCBI Taxonomy" id="454284"/>
    <lineage>
        <taxon>Eukaryota</taxon>
        <taxon>Fungi</taxon>
        <taxon>Dikarya</taxon>
        <taxon>Ascomycota</taxon>
        <taxon>Pezizomycotina</taxon>
        <taxon>Eurotiomycetes</taxon>
        <taxon>Eurotiomycetidae</taxon>
        <taxon>Onygenales</taxon>
        <taxon>Onygenaceae</taxon>
        <taxon>Coccidioides</taxon>
    </lineage>
</organism>
<reference evidence="3" key="2">
    <citation type="journal article" date="2009" name="Genome Res.">
        <title>Comparative genomic analyses of the human fungal pathogens Coccidioides and their relatives.</title>
        <authorList>
            <person name="Sharpton T.J."/>
            <person name="Stajich J.E."/>
            <person name="Rounsley S.D."/>
            <person name="Gardner M.J."/>
            <person name="Wortman J.R."/>
            <person name="Jordar V.S."/>
            <person name="Maiti R."/>
            <person name="Kodira C.D."/>
            <person name="Neafsey D.E."/>
            <person name="Zeng Q."/>
            <person name="Hung C.-Y."/>
            <person name="McMahan C."/>
            <person name="Muszewska A."/>
            <person name="Grynberg M."/>
            <person name="Mandel M.A."/>
            <person name="Kellner E.M."/>
            <person name="Barker B.M."/>
            <person name="Galgiani J.N."/>
            <person name="Orbach M.J."/>
            <person name="Kirkland T.N."/>
            <person name="Cole G.T."/>
            <person name="Henn M.R."/>
            <person name="Birren B.W."/>
            <person name="Taylor J.W."/>
        </authorList>
    </citation>
    <scope>NUCLEOTIDE SEQUENCE [LARGE SCALE GENOMIC DNA]</scope>
    <source>
        <strain evidence="3">RMSCC 3488</strain>
    </source>
</reference>
<protein>
    <submittedName>
        <fullName evidence="2">Uncharacterized protein</fullName>
    </submittedName>
</protein>
<feature type="compositionally biased region" description="Basic and acidic residues" evidence="1">
    <location>
        <begin position="87"/>
        <end position="102"/>
    </location>
</feature>
<proteinExistence type="predicted"/>
<evidence type="ECO:0000256" key="1">
    <source>
        <dbReference type="SAM" id="MobiDB-lite"/>
    </source>
</evidence>
<dbReference type="VEuPathDB" id="FungiDB:CPAG_01481"/>
<gene>
    <name evidence="2" type="ORF">CPAG_01481</name>
</gene>
<dbReference type="EMBL" id="DS268109">
    <property type="protein sequence ID" value="KMM65129.1"/>
    <property type="molecule type" value="Genomic_DNA"/>
</dbReference>
<feature type="compositionally biased region" description="Basic residues" evidence="1">
    <location>
        <begin position="29"/>
        <end position="45"/>
    </location>
</feature>
<reference evidence="2 3" key="1">
    <citation type="submission" date="2007-06" db="EMBL/GenBank/DDBJ databases">
        <title>The Genome Sequence of Coccidioides posadasii RMSCC_3488.</title>
        <authorList>
            <consortium name="Coccidioides Genome Resources Consortium"/>
            <consortium name="The Broad Institute Genome Sequencing Platform"/>
            <person name="Henn M.R."/>
            <person name="Sykes S."/>
            <person name="Young S."/>
            <person name="Jaffe D."/>
            <person name="Berlin A."/>
            <person name="Alvarez P."/>
            <person name="Butler J."/>
            <person name="Gnerre S."/>
            <person name="Grabherr M."/>
            <person name="Mauceli E."/>
            <person name="Brockman W."/>
            <person name="Kodira C."/>
            <person name="Alvarado L."/>
            <person name="Zeng Q."/>
            <person name="Crawford M."/>
            <person name="Antoine C."/>
            <person name="Devon K."/>
            <person name="Galgiani J."/>
            <person name="Orsborn K."/>
            <person name="Lewis M.L."/>
            <person name="Nusbaum C."/>
            <person name="Galagan J."/>
            <person name="Birren B."/>
        </authorList>
    </citation>
    <scope>NUCLEOTIDE SEQUENCE [LARGE SCALE GENOMIC DNA]</scope>
    <source>
        <strain evidence="2 3">RMSCC 3488</strain>
    </source>
</reference>
<evidence type="ECO:0000313" key="3">
    <source>
        <dbReference type="Proteomes" id="UP000054567"/>
    </source>
</evidence>
<dbReference type="Proteomes" id="UP000054567">
    <property type="component" value="Unassembled WGS sequence"/>
</dbReference>
<dbReference type="AlphaFoldDB" id="A0A0J6F883"/>
<accession>A0A0J6F883</accession>
<feature type="region of interest" description="Disordered" evidence="1">
    <location>
        <begin position="1"/>
        <end position="144"/>
    </location>
</feature>